<dbReference type="Pfam" id="PF21010">
    <property type="entry name" value="HA2_C"/>
    <property type="match status" value="1"/>
</dbReference>
<dbReference type="GO" id="GO:0004386">
    <property type="term" value="F:helicase activity"/>
    <property type="evidence" value="ECO:0007669"/>
    <property type="project" value="UniProtKB-KW"/>
</dbReference>
<feature type="region of interest" description="Disordered" evidence="5">
    <location>
        <begin position="105"/>
        <end position="130"/>
    </location>
</feature>
<dbReference type="SMART" id="SM00847">
    <property type="entry name" value="HA2"/>
    <property type="match status" value="1"/>
</dbReference>
<reference evidence="7" key="1">
    <citation type="submission" date="2020-05" db="EMBL/GenBank/DDBJ databases">
        <title>WGS assembly of Panicum virgatum.</title>
        <authorList>
            <person name="Lovell J.T."/>
            <person name="Jenkins J."/>
            <person name="Shu S."/>
            <person name="Juenger T.E."/>
            <person name="Schmutz J."/>
        </authorList>
    </citation>
    <scope>NUCLEOTIDE SEQUENCE</scope>
    <source>
        <strain evidence="7">AP13</strain>
    </source>
</reference>
<evidence type="ECO:0000256" key="1">
    <source>
        <dbReference type="ARBA" id="ARBA00022741"/>
    </source>
</evidence>
<dbReference type="PANTHER" id="PTHR18934">
    <property type="entry name" value="ATP-DEPENDENT RNA HELICASE"/>
    <property type="match status" value="1"/>
</dbReference>
<evidence type="ECO:0000313" key="7">
    <source>
        <dbReference type="EMBL" id="KAG2577721.1"/>
    </source>
</evidence>
<keyword evidence="1" id="KW-0547">Nucleotide-binding</keyword>
<dbReference type="GO" id="GO:0000462">
    <property type="term" value="P:maturation of SSU-rRNA from tricistronic rRNA transcript (SSU-rRNA, 5.8S rRNA, LSU-rRNA)"/>
    <property type="evidence" value="ECO:0007669"/>
    <property type="project" value="TreeGrafter"/>
</dbReference>
<keyword evidence="3" id="KW-0347">Helicase</keyword>
<dbReference type="EMBL" id="CM029048">
    <property type="protein sequence ID" value="KAG2577721.1"/>
    <property type="molecule type" value="Genomic_DNA"/>
</dbReference>
<dbReference type="Pfam" id="PF07717">
    <property type="entry name" value="OB_NTP_bind"/>
    <property type="match status" value="1"/>
</dbReference>
<dbReference type="FunFam" id="1.20.120.1080:FF:000021">
    <property type="entry name" value="ATP-dependent RNA helicase DEAH13"/>
    <property type="match status" value="1"/>
</dbReference>
<keyword evidence="2" id="KW-0378">Hydrolase</keyword>
<dbReference type="GO" id="GO:0003723">
    <property type="term" value="F:RNA binding"/>
    <property type="evidence" value="ECO:0007669"/>
    <property type="project" value="TreeGrafter"/>
</dbReference>
<feature type="domain" description="Helicase-associated" evidence="6">
    <location>
        <begin position="25"/>
        <end position="154"/>
    </location>
</feature>
<evidence type="ECO:0000256" key="2">
    <source>
        <dbReference type="ARBA" id="ARBA00022801"/>
    </source>
</evidence>
<evidence type="ECO:0000259" key="6">
    <source>
        <dbReference type="SMART" id="SM00847"/>
    </source>
</evidence>
<dbReference type="InterPro" id="IPR007502">
    <property type="entry name" value="Helicase-assoc_dom"/>
</dbReference>
<keyword evidence="8" id="KW-1185">Reference proteome</keyword>
<dbReference type="Gene3D" id="1.20.120.1080">
    <property type="match status" value="1"/>
</dbReference>
<dbReference type="Pfam" id="PF04408">
    <property type="entry name" value="WHD_HA2"/>
    <property type="match status" value="1"/>
</dbReference>
<gene>
    <name evidence="7" type="ORF">PVAP13_6NG194012</name>
</gene>
<organism evidence="7 8">
    <name type="scientific">Panicum virgatum</name>
    <name type="common">Blackwell switchgrass</name>
    <dbReference type="NCBI Taxonomy" id="38727"/>
    <lineage>
        <taxon>Eukaryota</taxon>
        <taxon>Viridiplantae</taxon>
        <taxon>Streptophyta</taxon>
        <taxon>Embryophyta</taxon>
        <taxon>Tracheophyta</taxon>
        <taxon>Spermatophyta</taxon>
        <taxon>Magnoliopsida</taxon>
        <taxon>Liliopsida</taxon>
        <taxon>Poales</taxon>
        <taxon>Poaceae</taxon>
        <taxon>PACMAD clade</taxon>
        <taxon>Panicoideae</taxon>
        <taxon>Panicodae</taxon>
        <taxon>Paniceae</taxon>
        <taxon>Panicinae</taxon>
        <taxon>Panicum</taxon>
        <taxon>Panicum sect. Hiantes</taxon>
    </lineage>
</organism>
<evidence type="ECO:0000256" key="5">
    <source>
        <dbReference type="SAM" id="MobiDB-lite"/>
    </source>
</evidence>
<proteinExistence type="predicted"/>
<dbReference type="GO" id="GO:0005524">
    <property type="term" value="F:ATP binding"/>
    <property type="evidence" value="ECO:0007669"/>
    <property type="project" value="UniProtKB-KW"/>
</dbReference>
<evidence type="ECO:0000256" key="3">
    <source>
        <dbReference type="ARBA" id="ARBA00022806"/>
    </source>
</evidence>
<comment type="caution">
    <text evidence="7">The sequence shown here is derived from an EMBL/GenBank/DDBJ whole genome shotgun (WGS) entry which is preliminary data.</text>
</comment>
<dbReference type="GO" id="GO:0005730">
    <property type="term" value="C:nucleolus"/>
    <property type="evidence" value="ECO:0007669"/>
    <property type="project" value="TreeGrafter"/>
</dbReference>
<dbReference type="InterPro" id="IPR048333">
    <property type="entry name" value="HA2_WH"/>
</dbReference>
<dbReference type="AlphaFoldDB" id="A0A8T0QWY8"/>
<accession>A0A8T0QWY8</accession>
<evidence type="ECO:0000313" key="8">
    <source>
        <dbReference type="Proteomes" id="UP000823388"/>
    </source>
</evidence>
<name>A0A8T0QWY8_PANVG</name>
<dbReference type="Proteomes" id="UP000823388">
    <property type="component" value="Chromosome 6N"/>
</dbReference>
<dbReference type="GO" id="GO:0016787">
    <property type="term" value="F:hydrolase activity"/>
    <property type="evidence" value="ECO:0007669"/>
    <property type="project" value="UniProtKB-KW"/>
</dbReference>
<dbReference type="PANTHER" id="PTHR18934:SF99">
    <property type="entry name" value="ATP-DEPENDENT RNA HELICASE DHX37-RELATED"/>
    <property type="match status" value="1"/>
</dbReference>
<protein>
    <recommendedName>
        <fullName evidence="6">Helicase-associated domain-containing protein</fullName>
    </recommendedName>
</protein>
<keyword evidence="4" id="KW-0067">ATP-binding</keyword>
<evidence type="ECO:0000256" key="4">
    <source>
        <dbReference type="ARBA" id="ARBA00022840"/>
    </source>
</evidence>
<dbReference type="InterPro" id="IPR011709">
    <property type="entry name" value="DEAD-box_helicase_OB_fold"/>
</dbReference>
<sequence>MLKFMGIDESKFPFPTPPNTESLVEAERSLKTLEALDSHGKPTPLGMAMARYPMSPRHSRLLLTIIKILNSQSGFARPNFILGFAAASASALSFPSPFLMQNEFSGESKEHNSDSDSDDEDQQERKRQKKKLMAMLRDSHAKFINPSSDALTIAHALRLFELSENTVEFCRVNSLHLKTMEEMSKLRKQLVRLIFHHSQCSEKFSWKFGGSEDVEEAWNSESDTKPMQFIEEEILGEGICAGWADRAAKRIHTFSASSRYVRKVQAVQYQSCALSDTIYLHRSSVGQIAPDFVVYSELVHKNRPYMHGVTSVKPSWLVKYASSLCTFSAPLEDREMYYDPKKDQVYCFVRPIFSRHNWQLPLHNLPVNDGSIWLKVFACALLKGDVLPCLKEAREFLSLSPSVVLGPVIHRKVGDLLSKMKTGKKINRQPSSIKRGMESVSIFSFS</sequence>